<protein>
    <recommendedName>
        <fullName evidence="2">RBR-type E3 ubiquitin transferase</fullName>
        <ecNumber evidence="2">2.3.2.31</ecNumber>
    </recommendedName>
</protein>
<dbReference type="Pfam" id="PF22191">
    <property type="entry name" value="IBR_1"/>
    <property type="match status" value="1"/>
</dbReference>
<dbReference type="InterPro" id="IPR002867">
    <property type="entry name" value="IBR_dom"/>
</dbReference>
<evidence type="ECO:0000256" key="4">
    <source>
        <dbReference type="ARBA" id="ARBA00022723"/>
    </source>
</evidence>
<evidence type="ECO:0000256" key="1">
    <source>
        <dbReference type="ARBA" id="ARBA00001798"/>
    </source>
</evidence>
<dbReference type="AlphaFoldDB" id="A0A8S1VBU5"/>
<evidence type="ECO:0000256" key="5">
    <source>
        <dbReference type="ARBA" id="ARBA00022737"/>
    </source>
</evidence>
<dbReference type="Proteomes" id="UP000689195">
    <property type="component" value="Unassembled WGS sequence"/>
</dbReference>
<keyword evidence="5" id="KW-0677">Repeat</keyword>
<sequence>MFNCIICTEKTQFTTKCHCQICLLCLLNWFEEKNKDKRIEIINCPNKDCLYTYSRDEILSYCSYQPYERIYQEILLKEYLKNQDIRPCPSGKCKFYGFIELSNKCNEELECLECGFKWRDFNQTHFTFKKKYIIKKLYEITQQFFYCLTRANECPNCGVFIQRIGGCKHMTCKLCNHQFCWYCKTQWDKHIETQCFLQYIILSGLLLNLLINILYQIGILKYVIYIFYPLLWIFEFFILHVLVIGTLVGIFLFFKSIYDLKSKNNSIKDNLLVFGGSILLLIIEGFILWFTNVFLQITFWKSFIGFLLELSIGIFILSYITKIDYKFVCLVIIGLFLFYTFGLNGLVLLIWKIPVIISVQYFHSQINFSAIALGVLILLNIFNLSELFQSKLVYFLMGSTYLHYRQELKDFNLALVGILAINYIYELIMTYI</sequence>
<keyword evidence="6" id="KW-0863">Zinc-finger</keyword>
<feature type="transmembrane region" description="Helical" evidence="9">
    <location>
        <begin position="302"/>
        <end position="320"/>
    </location>
</feature>
<keyword evidence="9" id="KW-1133">Transmembrane helix</keyword>
<dbReference type="EC" id="2.3.2.31" evidence="2"/>
<dbReference type="EMBL" id="CAJJDO010000059">
    <property type="protein sequence ID" value="CAD8173232.1"/>
    <property type="molecule type" value="Genomic_DNA"/>
</dbReference>
<dbReference type="GO" id="GO:0016567">
    <property type="term" value="P:protein ubiquitination"/>
    <property type="evidence" value="ECO:0007669"/>
    <property type="project" value="InterPro"/>
</dbReference>
<keyword evidence="4" id="KW-0479">Metal-binding</keyword>
<name>A0A8S1VBU5_9CILI</name>
<evidence type="ECO:0000256" key="6">
    <source>
        <dbReference type="ARBA" id="ARBA00022771"/>
    </source>
</evidence>
<feature type="transmembrane region" description="Helical" evidence="9">
    <location>
        <begin position="362"/>
        <end position="382"/>
    </location>
</feature>
<evidence type="ECO:0000259" key="10">
    <source>
        <dbReference type="PROSITE" id="PS51873"/>
    </source>
</evidence>
<keyword evidence="8" id="KW-0862">Zinc</keyword>
<feature type="transmembrane region" description="Helical" evidence="9">
    <location>
        <begin position="411"/>
        <end position="431"/>
    </location>
</feature>
<feature type="transmembrane region" description="Helical" evidence="9">
    <location>
        <begin position="270"/>
        <end position="290"/>
    </location>
</feature>
<dbReference type="GO" id="GO:0061630">
    <property type="term" value="F:ubiquitin protein ligase activity"/>
    <property type="evidence" value="ECO:0007669"/>
    <property type="project" value="UniProtKB-EC"/>
</dbReference>
<keyword evidence="3" id="KW-0808">Transferase</keyword>
<dbReference type="CDD" id="cd20336">
    <property type="entry name" value="Rcat_RBR"/>
    <property type="match status" value="1"/>
</dbReference>
<keyword evidence="9" id="KW-0812">Transmembrane</keyword>
<reference evidence="11" key="1">
    <citation type="submission" date="2021-01" db="EMBL/GenBank/DDBJ databases">
        <authorList>
            <consortium name="Genoscope - CEA"/>
            <person name="William W."/>
        </authorList>
    </citation>
    <scope>NUCLEOTIDE SEQUENCE</scope>
</reference>
<keyword evidence="7" id="KW-0833">Ubl conjugation pathway</keyword>
<dbReference type="OrthoDB" id="442087at2759"/>
<dbReference type="GO" id="GO:0008270">
    <property type="term" value="F:zinc ion binding"/>
    <property type="evidence" value="ECO:0007669"/>
    <property type="project" value="UniProtKB-KW"/>
</dbReference>
<dbReference type="PANTHER" id="PTHR11685">
    <property type="entry name" value="RBR FAMILY RING FINGER AND IBR DOMAIN-CONTAINING"/>
    <property type="match status" value="1"/>
</dbReference>
<evidence type="ECO:0000256" key="7">
    <source>
        <dbReference type="ARBA" id="ARBA00022786"/>
    </source>
</evidence>
<dbReference type="PROSITE" id="PS51873">
    <property type="entry name" value="TRIAD"/>
    <property type="match status" value="1"/>
</dbReference>
<dbReference type="SMART" id="SM00647">
    <property type="entry name" value="IBR"/>
    <property type="match status" value="1"/>
</dbReference>
<accession>A0A8S1VBU5</accession>
<evidence type="ECO:0000313" key="11">
    <source>
        <dbReference type="EMBL" id="CAD8173232.1"/>
    </source>
</evidence>
<proteinExistence type="predicted"/>
<keyword evidence="12" id="KW-1185">Reference proteome</keyword>
<dbReference type="InterPro" id="IPR031127">
    <property type="entry name" value="E3_UB_ligase_RBR"/>
</dbReference>
<keyword evidence="9" id="KW-0472">Membrane</keyword>
<evidence type="ECO:0000256" key="2">
    <source>
        <dbReference type="ARBA" id="ARBA00012251"/>
    </source>
</evidence>
<evidence type="ECO:0000313" key="12">
    <source>
        <dbReference type="Proteomes" id="UP000689195"/>
    </source>
</evidence>
<feature type="transmembrane region" description="Helical" evidence="9">
    <location>
        <begin position="327"/>
        <end position="350"/>
    </location>
</feature>
<comment type="catalytic activity">
    <reaction evidence="1">
        <text>[E2 ubiquitin-conjugating enzyme]-S-ubiquitinyl-L-cysteine + [acceptor protein]-L-lysine = [E2 ubiquitin-conjugating enzyme]-L-cysteine + [acceptor protein]-N(6)-ubiquitinyl-L-lysine.</text>
        <dbReference type="EC" id="2.3.2.31"/>
    </reaction>
</comment>
<gene>
    <name evidence="11" type="ORF">PPENT_87.1.T0590009</name>
</gene>
<evidence type="ECO:0000256" key="3">
    <source>
        <dbReference type="ARBA" id="ARBA00022679"/>
    </source>
</evidence>
<organism evidence="11 12">
    <name type="scientific">Paramecium pentaurelia</name>
    <dbReference type="NCBI Taxonomy" id="43138"/>
    <lineage>
        <taxon>Eukaryota</taxon>
        <taxon>Sar</taxon>
        <taxon>Alveolata</taxon>
        <taxon>Ciliophora</taxon>
        <taxon>Intramacronucleata</taxon>
        <taxon>Oligohymenophorea</taxon>
        <taxon>Peniculida</taxon>
        <taxon>Parameciidae</taxon>
        <taxon>Paramecium</taxon>
    </lineage>
</organism>
<feature type="transmembrane region" description="Helical" evidence="9">
    <location>
        <begin position="196"/>
        <end position="218"/>
    </location>
</feature>
<evidence type="ECO:0000256" key="8">
    <source>
        <dbReference type="ARBA" id="ARBA00022833"/>
    </source>
</evidence>
<feature type="transmembrane region" description="Helical" evidence="9">
    <location>
        <begin position="230"/>
        <end position="258"/>
    </location>
</feature>
<comment type="caution">
    <text evidence="11">The sequence shown here is derived from an EMBL/GenBank/DDBJ whole genome shotgun (WGS) entry which is preliminary data.</text>
</comment>
<feature type="domain" description="RING-type" evidence="10">
    <location>
        <begin position="1"/>
        <end position="199"/>
    </location>
</feature>
<dbReference type="InterPro" id="IPR044066">
    <property type="entry name" value="TRIAD_supradom"/>
</dbReference>
<evidence type="ECO:0000256" key="9">
    <source>
        <dbReference type="SAM" id="Phobius"/>
    </source>
</evidence>